<keyword evidence="2" id="KW-1185">Reference proteome</keyword>
<name>A0A8J6QHK9_9GAMM</name>
<evidence type="ECO:0000313" key="1">
    <source>
        <dbReference type="EMBL" id="MBD1388643.1"/>
    </source>
</evidence>
<reference evidence="1" key="1">
    <citation type="submission" date="2020-09" db="EMBL/GenBank/DDBJ databases">
        <title>A novel bacterium of genus Neiella, isolated from South China Sea.</title>
        <authorList>
            <person name="Huang H."/>
            <person name="Mo K."/>
            <person name="Hu Y."/>
        </authorList>
    </citation>
    <scope>NUCLEOTIDE SEQUENCE</scope>
    <source>
        <strain evidence="1">HB171785</strain>
    </source>
</reference>
<accession>A0A8J6QHK9</accession>
<gene>
    <name evidence="1" type="ORF">IC617_04305</name>
</gene>
<proteinExistence type="predicted"/>
<dbReference type="AlphaFoldDB" id="A0A8J6QHK9"/>
<dbReference type="RefSeq" id="WP_191143753.1">
    <property type="nucleotide sequence ID" value="NZ_JACXAF010000004.1"/>
</dbReference>
<comment type="caution">
    <text evidence="1">The sequence shown here is derived from an EMBL/GenBank/DDBJ whole genome shotgun (WGS) entry which is preliminary data.</text>
</comment>
<dbReference type="EMBL" id="JACXAF010000004">
    <property type="protein sequence ID" value="MBD1388643.1"/>
    <property type="molecule type" value="Genomic_DNA"/>
</dbReference>
<organism evidence="1 2">
    <name type="scientific">Neiella litorisoli</name>
    <dbReference type="NCBI Taxonomy" id="2771431"/>
    <lineage>
        <taxon>Bacteria</taxon>
        <taxon>Pseudomonadati</taxon>
        <taxon>Pseudomonadota</taxon>
        <taxon>Gammaproteobacteria</taxon>
        <taxon>Alteromonadales</taxon>
        <taxon>Echinimonadaceae</taxon>
        <taxon>Neiella</taxon>
    </lineage>
</organism>
<sequence length="150" mass="17627">MSQDMKYEITLPIHEDLGGYKSLSYVDPESSKSCRDSLELMATYFRRECKYDHLQYESSCHHQKFTGVLFFEKAMDLVKEIDHYPNRVIGGAGFLEQSGGYTLDWIWIHPFSRNRGNLRKHWPKLKEKFGEFNLSHPISAQMARFLEKNA</sequence>
<dbReference type="Proteomes" id="UP000638014">
    <property type="component" value="Unassembled WGS sequence"/>
</dbReference>
<evidence type="ECO:0000313" key="2">
    <source>
        <dbReference type="Proteomes" id="UP000638014"/>
    </source>
</evidence>
<protein>
    <submittedName>
        <fullName evidence="1">Uncharacterized protein</fullName>
    </submittedName>
</protein>